<reference evidence="2" key="2">
    <citation type="submission" date="2022-01" db="EMBL/GenBank/DDBJ databases">
        <authorList>
            <person name="Yamashiro T."/>
            <person name="Shiraishi A."/>
            <person name="Satake H."/>
            <person name="Nakayama K."/>
        </authorList>
    </citation>
    <scope>NUCLEOTIDE SEQUENCE</scope>
</reference>
<reference evidence="2" key="1">
    <citation type="journal article" date="2022" name="Int. J. Mol. Sci.">
        <title>Draft Genome of Tanacetum Coccineum: Genomic Comparison of Closely Related Tanacetum-Family Plants.</title>
        <authorList>
            <person name="Yamashiro T."/>
            <person name="Shiraishi A."/>
            <person name="Nakayama K."/>
            <person name="Satake H."/>
        </authorList>
    </citation>
    <scope>NUCLEOTIDE SEQUENCE</scope>
</reference>
<gene>
    <name evidence="2" type="ORF">Tco_0678497</name>
</gene>
<feature type="region of interest" description="Disordered" evidence="1">
    <location>
        <begin position="1"/>
        <end position="45"/>
    </location>
</feature>
<evidence type="ECO:0000313" key="2">
    <source>
        <dbReference type="EMBL" id="GJS63933.1"/>
    </source>
</evidence>
<evidence type="ECO:0000313" key="3">
    <source>
        <dbReference type="Proteomes" id="UP001151760"/>
    </source>
</evidence>
<keyword evidence="3" id="KW-1185">Reference proteome</keyword>
<proteinExistence type="predicted"/>
<dbReference type="Proteomes" id="UP001151760">
    <property type="component" value="Unassembled WGS sequence"/>
</dbReference>
<name>A0ABQ4XG55_9ASTR</name>
<protein>
    <submittedName>
        <fullName evidence="2">Uncharacterized protein</fullName>
    </submittedName>
</protein>
<comment type="caution">
    <text evidence="2">The sequence shown here is derived from an EMBL/GenBank/DDBJ whole genome shotgun (WGS) entry which is preliminary data.</text>
</comment>
<evidence type="ECO:0000256" key="1">
    <source>
        <dbReference type="SAM" id="MobiDB-lite"/>
    </source>
</evidence>
<accession>A0ABQ4XG55</accession>
<dbReference type="EMBL" id="BQNB010009467">
    <property type="protein sequence ID" value="GJS63933.1"/>
    <property type="molecule type" value="Genomic_DNA"/>
</dbReference>
<sequence length="103" mass="10851">MLVQGLFFQGEGSTVPVESHHTPTDALSTSPPHISPTLRTDEAASTGVDVRHIGDATTVTSLDAGQGSGMDLEVSSKAYEERLNEADATGSIPVNLSLRFQIK</sequence>
<organism evidence="2 3">
    <name type="scientific">Tanacetum coccineum</name>
    <dbReference type="NCBI Taxonomy" id="301880"/>
    <lineage>
        <taxon>Eukaryota</taxon>
        <taxon>Viridiplantae</taxon>
        <taxon>Streptophyta</taxon>
        <taxon>Embryophyta</taxon>
        <taxon>Tracheophyta</taxon>
        <taxon>Spermatophyta</taxon>
        <taxon>Magnoliopsida</taxon>
        <taxon>eudicotyledons</taxon>
        <taxon>Gunneridae</taxon>
        <taxon>Pentapetalae</taxon>
        <taxon>asterids</taxon>
        <taxon>campanulids</taxon>
        <taxon>Asterales</taxon>
        <taxon>Asteraceae</taxon>
        <taxon>Asteroideae</taxon>
        <taxon>Anthemideae</taxon>
        <taxon>Anthemidinae</taxon>
        <taxon>Tanacetum</taxon>
    </lineage>
</organism>